<dbReference type="EMBL" id="VSSQ01050631">
    <property type="protein sequence ID" value="MPN04711.1"/>
    <property type="molecule type" value="Genomic_DNA"/>
</dbReference>
<gene>
    <name evidence="1" type="ORF">SDC9_151956</name>
</gene>
<evidence type="ECO:0000313" key="1">
    <source>
        <dbReference type="EMBL" id="MPN04711.1"/>
    </source>
</evidence>
<proteinExistence type="predicted"/>
<organism evidence="1">
    <name type="scientific">bioreactor metagenome</name>
    <dbReference type="NCBI Taxonomy" id="1076179"/>
    <lineage>
        <taxon>unclassified sequences</taxon>
        <taxon>metagenomes</taxon>
        <taxon>ecological metagenomes</taxon>
    </lineage>
</organism>
<protein>
    <submittedName>
        <fullName evidence="1">Uncharacterized protein</fullName>
    </submittedName>
</protein>
<accession>A0A645ERS6</accession>
<name>A0A645ERS6_9ZZZZ</name>
<dbReference type="AlphaFoldDB" id="A0A645ERS6"/>
<comment type="caution">
    <text evidence="1">The sequence shown here is derived from an EMBL/GenBank/DDBJ whole genome shotgun (WGS) entry which is preliminary data.</text>
</comment>
<sequence length="149" mass="17070">MEITSKAPDRIYTTKKVRDIIAKIDETHFMGLDTNNITRSELFLFAMALGVETIPTKLDSLNSGGLVLEKSIDSRTKALMYALYIDHLNDKDNLDSITNKNDVYNSAQEYANTGFEILEEYMKKGKVEDLIWELMSELDEQYEKICLNS</sequence>
<reference evidence="1" key="1">
    <citation type="submission" date="2019-08" db="EMBL/GenBank/DDBJ databases">
        <authorList>
            <person name="Kucharzyk K."/>
            <person name="Murdoch R.W."/>
            <person name="Higgins S."/>
            <person name="Loffler F."/>
        </authorList>
    </citation>
    <scope>NUCLEOTIDE SEQUENCE</scope>
</reference>